<evidence type="ECO:0000313" key="11">
    <source>
        <dbReference type="Proteomes" id="UP000273278"/>
    </source>
</evidence>
<protein>
    <recommendedName>
        <fullName evidence="8">Glutamate 5-kinase</fullName>
        <ecNumber evidence="8">2.7.2.11</ecNumber>
    </recommendedName>
    <alternativeName>
        <fullName evidence="8">Gamma-glutamyl kinase</fullName>
        <shortName evidence="8">GK</shortName>
    </alternativeName>
</protein>
<evidence type="ECO:0000256" key="1">
    <source>
        <dbReference type="ARBA" id="ARBA00022490"/>
    </source>
</evidence>
<dbReference type="GO" id="GO:0003723">
    <property type="term" value="F:RNA binding"/>
    <property type="evidence" value="ECO:0007669"/>
    <property type="project" value="InterPro"/>
</dbReference>
<evidence type="ECO:0000313" key="10">
    <source>
        <dbReference type="EMBL" id="AYQ55649.1"/>
    </source>
</evidence>
<evidence type="ECO:0000259" key="9">
    <source>
        <dbReference type="SMART" id="SM00359"/>
    </source>
</evidence>
<comment type="function">
    <text evidence="8">Catalyzes the transfer of a phosphate group to glutamate to form L-glutamate 5-phosphate.</text>
</comment>
<accession>A0A3G3IIT8</accession>
<evidence type="ECO:0000256" key="6">
    <source>
        <dbReference type="ARBA" id="ARBA00022777"/>
    </source>
</evidence>
<dbReference type="Pfam" id="PF00696">
    <property type="entry name" value="AA_kinase"/>
    <property type="match status" value="1"/>
</dbReference>
<dbReference type="SMART" id="SM00359">
    <property type="entry name" value="PUA"/>
    <property type="match status" value="1"/>
</dbReference>
<dbReference type="PANTHER" id="PTHR43654">
    <property type="entry name" value="GLUTAMATE 5-KINASE"/>
    <property type="match status" value="1"/>
</dbReference>
<dbReference type="CDD" id="cd21157">
    <property type="entry name" value="PUA_G5K"/>
    <property type="match status" value="1"/>
</dbReference>
<evidence type="ECO:0000256" key="8">
    <source>
        <dbReference type="HAMAP-Rule" id="MF_00456"/>
    </source>
</evidence>
<comment type="pathway">
    <text evidence="8">Amino-acid biosynthesis; L-proline biosynthesis; L-glutamate 5-semialdehyde from L-glutamate: step 1/2.</text>
</comment>
<keyword evidence="4 8" id="KW-0808">Transferase</keyword>
<dbReference type="GO" id="GO:0005829">
    <property type="term" value="C:cytosol"/>
    <property type="evidence" value="ECO:0007669"/>
    <property type="project" value="TreeGrafter"/>
</dbReference>
<feature type="binding site" evidence="8">
    <location>
        <position position="143"/>
    </location>
    <ligand>
        <name>substrate</name>
    </ligand>
</feature>
<dbReference type="SUPFAM" id="SSF53633">
    <property type="entry name" value="Carbamate kinase-like"/>
    <property type="match status" value="1"/>
</dbReference>
<dbReference type="OMA" id="SVTELMF"/>
<evidence type="ECO:0000256" key="4">
    <source>
        <dbReference type="ARBA" id="ARBA00022679"/>
    </source>
</evidence>
<comment type="subcellular location">
    <subcellularLocation>
        <location evidence="8">Cytoplasm</location>
    </subcellularLocation>
</comment>
<keyword evidence="1 8" id="KW-0963">Cytoplasm</keyword>
<dbReference type="Pfam" id="PF01472">
    <property type="entry name" value="PUA"/>
    <property type="match status" value="1"/>
</dbReference>
<dbReference type="Gene3D" id="3.40.1160.10">
    <property type="entry name" value="Acetylglutamate kinase-like"/>
    <property type="match status" value="1"/>
</dbReference>
<sequence length="374" mass="39350">MDRKELLGDVERVVIKVGTSSITMGGSVPSSDFMDGVARQISNLKGQGKEVLIVSSGAIGIGLKAMNARPKPNEVPIKQAAASVGQGILMQKWNDAFQRYGLNVAQILITMDDYSDRDTVLNLNNTISTLLKYGVIPIFNENDAISVKEIGAVFGDNDTLSAVIASRADADLLVILSDVAGLYDGNPKDNPDAKLISVVDGLSEDIIKVAGGPGTKMGTGGMRTKLNAAKICNDAGCRMIIASSAEPDIILRTVGGEDIGTVFLSDNVISKKRRWIKAACPNGSLFVDDGAGKAILAHRSLLPVGVKYATGTFEAGAIVDIVCGGNIIARGVVDYGSEEINRIRGMRSDAAKAALNGVMPHKDVVRSENLAILP</sequence>
<dbReference type="AlphaFoldDB" id="A0A3G3IIT8"/>
<feature type="binding site" evidence="8">
    <location>
        <position position="157"/>
    </location>
    <ligand>
        <name>substrate</name>
    </ligand>
</feature>
<dbReference type="NCBIfam" id="TIGR01027">
    <property type="entry name" value="proB"/>
    <property type="match status" value="1"/>
</dbReference>
<evidence type="ECO:0000256" key="2">
    <source>
        <dbReference type="ARBA" id="ARBA00022605"/>
    </source>
</evidence>
<dbReference type="RefSeq" id="WP_015505429.1">
    <property type="nucleotide sequence ID" value="NZ_CAYARP010000005.1"/>
</dbReference>
<dbReference type="UniPathway" id="UPA00098">
    <property type="reaction ID" value="UER00359"/>
</dbReference>
<feature type="domain" description="PUA" evidence="9">
    <location>
        <begin position="283"/>
        <end position="365"/>
    </location>
</feature>
<dbReference type="Gene3D" id="2.30.130.10">
    <property type="entry name" value="PUA domain"/>
    <property type="match status" value="1"/>
</dbReference>
<dbReference type="PANTHER" id="PTHR43654:SF3">
    <property type="entry name" value="GLUTAMATE 5-KINASE"/>
    <property type="match status" value="1"/>
</dbReference>
<keyword evidence="7 8" id="KW-0067">ATP-binding</keyword>
<feature type="binding site" evidence="8">
    <location>
        <begin position="177"/>
        <end position="178"/>
    </location>
    <ligand>
        <name>ATP</name>
        <dbReference type="ChEBI" id="CHEBI:30616"/>
    </ligand>
</feature>
<dbReference type="HAMAP" id="MF_00456">
    <property type="entry name" value="ProB"/>
    <property type="match status" value="1"/>
</dbReference>
<keyword evidence="3 8" id="KW-0641">Proline biosynthesis</keyword>
<evidence type="ECO:0000256" key="3">
    <source>
        <dbReference type="ARBA" id="ARBA00022650"/>
    </source>
</evidence>
<dbReference type="InterPro" id="IPR002478">
    <property type="entry name" value="PUA"/>
</dbReference>
<dbReference type="PROSITE" id="PS50890">
    <property type="entry name" value="PUA"/>
    <property type="match status" value="1"/>
</dbReference>
<dbReference type="InterPro" id="IPR019797">
    <property type="entry name" value="Glutamate_5-kinase_CS"/>
</dbReference>
<feature type="binding site" evidence="8">
    <location>
        <position position="56"/>
    </location>
    <ligand>
        <name>substrate</name>
    </ligand>
</feature>
<gene>
    <name evidence="8" type="primary">proB</name>
    <name evidence="10" type="ORF">BKD89_07580</name>
</gene>
<dbReference type="InterPro" id="IPR005715">
    <property type="entry name" value="Glu_5kinase/COase_Synthase"/>
</dbReference>
<evidence type="ECO:0000256" key="5">
    <source>
        <dbReference type="ARBA" id="ARBA00022741"/>
    </source>
</evidence>
<dbReference type="InterPro" id="IPR015947">
    <property type="entry name" value="PUA-like_sf"/>
</dbReference>
<dbReference type="FunFam" id="3.40.1160.10:FF:000018">
    <property type="entry name" value="Glutamate 5-kinase"/>
    <property type="match status" value="1"/>
</dbReference>
<feature type="binding site" evidence="8">
    <location>
        <begin position="219"/>
        <end position="225"/>
    </location>
    <ligand>
        <name>ATP</name>
        <dbReference type="ChEBI" id="CHEBI:30616"/>
    </ligand>
</feature>
<keyword evidence="2 8" id="KW-0028">Amino-acid biosynthesis</keyword>
<keyword evidence="6 8" id="KW-0418">Kinase</keyword>
<dbReference type="InterPro" id="IPR001057">
    <property type="entry name" value="Glu/AcGlu_kinase"/>
</dbReference>
<dbReference type="InterPro" id="IPR011529">
    <property type="entry name" value="Glu_5kinase"/>
</dbReference>
<dbReference type="PROSITE" id="PS00902">
    <property type="entry name" value="GLUTAMATE_5_KINASE"/>
    <property type="match status" value="1"/>
</dbReference>
<dbReference type="EMBL" id="CP017686">
    <property type="protein sequence ID" value="AYQ55649.1"/>
    <property type="molecule type" value="Genomic_DNA"/>
</dbReference>
<dbReference type="InterPro" id="IPR041739">
    <property type="entry name" value="G5K_ProB"/>
</dbReference>
<dbReference type="EC" id="2.7.2.11" evidence="8"/>
<reference evidence="10 11" key="1">
    <citation type="submission" date="2016-10" db="EMBL/GenBank/DDBJ databases">
        <title>Complete genome of the TMA-utilizing, human hosted archaeon Methanomethylophilus alvus Gen. nov, sp. nov., strain Mx-05, derived from a pure culture.</title>
        <authorList>
            <person name="Brugere J.-F."/>
            <person name="Ben Hania W."/>
            <person name="Chaudhary P.P."/>
            <person name="Gaci N."/>
            <person name="Borrel G."/>
            <person name="Cao Van Tuat L."/>
            <person name="Fardeau M.-L."/>
            <person name="Harris H.M.B."/>
            <person name="O'Toole P.W."/>
            <person name="Ollivier B."/>
        </authorList>
    </citation>
    <scope>NUCLEOTIDE SEQUENCE [LARGE SCALE GENOMIC DNA]</scope>
    <source>
        <strain evidence="10 11">Mx-05</strain>
    </source>
</reference>
<feature type="binding site" evidence="8">
    <location>
        <position position="16"/>
    </location>
    <ligand>
        <name>ATP</name>
        <dbReference type="ChEBI" id="CHEBI:30616"/>
    </ligand>
</feature>
<organism evidence="10 11">
    <name type="scientific">Methanomethylophilus alvi</name>
    <dbReference type="NCBI Taxonomy" id="1291540"/>
    <lineage>
        <taxon>Archaea</taxon>
        <taxon>Methanobacteriati</taxon>
        <taxon>Thermoplasmatota</taxon>
        <taxon>Thermoplasmata</taxon>
        <taxon>Methanomassiliicoccales</taxon>
        <taxon>Methanomethylophilaceae</taxon>
        <taxon>Methanomethylophilus</taxon>
    </lineage>
</organism>
<keyword evidence="5 8" id="KW-0547">Nucleotide-binding</keyword>
<name>A0A3G3IIT8_9ARCH</name>
<dbReference type="SUPFAM" id="SSF88697">
    <property type="entry name" value="PUA domain-like"/>
    <property type="match status" value="1"/>
</dbReference>
<comment type="similarity">
    <text evidence="8">Belongs to the glutamate 5-kinase family.</text>
</comment>
<dbReference type="PIRSF" id="PIRSF000729">
    <property type="entry name" value="GK"/>
    <property type="match status" value="1"/>
</dbReference>
<comment type="catalytic activity">
    <reaction evidence="8">
        <text>L-glutamate + ATP = L-glutamyl 5-phosphate + ADP</text>
        <dbReference type="Rhea" id="RHEA:14877"/>
        <dbReference type="ChEBI" id="CHEBI:29985"/>
        <dbReference type="ChEBI" id="CHEBI:30616"/>
        <dbReference type="ChEBI" id="CHEBI:58274"/>
        <dbReference type="ChEBI" id="CHEBI:456216"/>
        <dbReference type="EC" id="2.7.2.11"/>
    </reaction>
</comment>
<dbReference type="CDD" id="cd04242">
    <property type="entry name" value="AAK_G5K_ProB"/>
    <property type="match status" value="1"/>
</dbReference>
<dbReference type="PRINTS" id="PR00474">
    <property type="entry name" value="GLU5KINASE"/>
</dbReference>
<evidence type="ECO:0000256" key="7">
    <source>
        <dbReference type="ARBA" id="ARBA00022840"/>
    </source>
</evidence>
<dbReference type="GO" id="GO:0055129">
    <property type="term" value="P:L-proline biosynthetic process"/>
    <property type="evidence" value="ECO:0007669"/>
    <property type="project" value="UniProtKB-UniRule"/>
</dbReference>
<dbReference type="InterPro" id="IPR036974">
    <property type="entry name" value="PUA_sf"/>
</dbReference>
<dbReference type="GO" id="GO:0004349">
    <property type="term" value="F:glutamate 5-kinase activity"/>
    <property type="evidence" value="ECO:0007669"/>
    <property type="project" value="UniProtKB-UniRule"/>
</dbReference>
<dbReference type="GeneID" id="41322314"/>
<proteinExistence type="inferred from homology"/>
<dbReference type="InterPro" id="IPR036393">
    <property type="entry name" value="AceGlu_kinase-like_sf"/>
</dbReference>
<dbReference type="Proteomes" id="UP000273278">
    <property type="component" value="Chromosome"/>
</dbReference>
<dbReference type="InterPro" id="IPR001048">
    <property type="entry name" value="Asp/Glu/Uridylate_kinase"/>
</dbReference>
<dbReference type="GO" id="GO:0005524">
    <property type="term" value="F:ATP binding"/>
    <property type="evidence" value="ECO:0007669"/>
    <property type="project" value="UniProtKB-KW"/>
</dbReference>